<feature type="domain" description="Thioesterase" evidence="20">
    <location>
        <begin position="341"/>
        <end position="392"/>
    </location>
</feature>
<keyword evidence="22" id="KW-1185">Reference proteome</keyword>
<dbReference type="GO" id="GO:0005634">
    <property type="term" value="C:nucleus"/>
    <property type="evidence" value="ECO:0007669"/>
    <property type="project" value="UniProtKB-SubCell"/>
</dbReference>
<evidence type="ECO:0000256" key="13">
    <source>
        <dbReference type="ARBA" id="ARBA00052976"/>
    </source>
</evidence>
<evidence type="ECO:0000256" key="16">
    <source>
        <dbReference type="ARBA" id="ARBA00067273"/>
    </source>
</evidence>
<evidence type="ECO:0000256" key="5">
    <source>
        <dbReference type="ARBA" id="ARBA00008324"/>
    </source>
</evidence>
<evidence type="ECO:0000256" key="4">
    <source>
        <dbReference type="ARBA" id="ARBA00004514"/>
    </source>
</evidence>
<accession>A0A498INL3</accession>
<evidence type="ECO:0000256" key="12">
    <source>
        <dbReference type="ARBA" id="ARBA00023242"/>
    </source>
</evidence>
<protein>
    <recommendedName>
        <fullName evidence="16">Acyl-coenzyme A thioesterase 13</fullName>
    </recommendedName>
    <alternativeName>
        <fullName evidence="17">Hotdog-fold thioesterase superfamily member 2</fullName>
    </alternativeName>
    <alternativeName>
        <fullName evidence="18">Thioesterase superfamily member 2</fullName>
    </alternativeName>
</protein>
<dbReference type="GO" id="GO:0006629">
    <property type="term" value="P:lipid metabolic process"/>
    <property type="evidence" value="ECO:0007669"/>
    <property type="project" value="UniProtKB-KW"/>
</dbReference>
<evidence type="ECO:0000256" key="17">
    <source>
        <dbReference type="ARBA" id="ARBA00081533"/>
    </source>
</evidence>
<dbReference type="InterPro" id="IPR006683">
    <property type="entry name" value="Thioestr_dom"/>
</dbReference>
<evidence type="ECO:0000256" key="1">
    <source>
        <dbReference type="ARBA" id="ARBA00004123"/>
    </source>
</evidence>
<dbReference type="InterPro" id="IPR039298">
    <property type="entry name" value="ACOT13"/>
</dbReference>
<keyword evidence="10" id="KW-0496">Mitochondrion</keyword>
<keyword evidence="9" id="KW-0443">Lipid metabolism</keyword>
<evidence type="ECO:0000256" key="10">
    <source>
        <dbReference type="ARBA" id="ARBA00023128"/>
    </source>
</evidence>
<evidence type="ECO:0000256" key="14">
    <source>
        <dbReference type="ARBA" id="ARBA00058205"/>
    </source>
</evidence>
<evidence type="ECO:0000256" key="6">
    <source>
        <dbReference type="ARBA" id="ARBA00022490"/>
    </source>
</evidence>
<feature type="compositionally biased region" description="Basic and acidic residues" evidence="19">
    <location>
        <begin position="74"/>
        <end position="84"/>
    </location>
</feature>
<comment type="catalytic activity">
    <reaction evidence="13">
        <text>a fatty acyl-CoA + H2O = a fatty acid + CoA + H(+)</text>
        <dbReference type="Rhea" id="RHEA:16781"/>
        <dbReference type="ChEBI" id="CHEBI:15377"/>
        <dbReference type="ChEBI" id="CHEBI:15378"/>
        <dbReference type="ChEBI" id="CHEBI:28868"/>
        <dbReference type="ChEBI" id="CHEBI:57287"/>
        <dbReference type="ChEBI" id="CHEBI:77636"/>
    </reaction>
    <physiologicalReaction direction="left-to-right" evidence="13">
        <dbReference type="Rhea" id="RHEA:16782"/>
    </physiologicalReaction>
</comment>
<comment type="similarity">
    <text evidence="5">Belongs to the thioesterase PaaI family.</text>
</comment>
<evidence type="ECO:0000259" key="20">
    <source>
        <dbReference type="Pfam" id="PF03061"/>
    </source>
</evidence>
<evidence type="ECO:0000256" key="2">
    <source>
        <dbReference type="ARBA" id="ARBA00004173"/>
    </source>
</evidence>
<feature type="domain" description="Thioesterase" evidence="20">
    <location>
        <begin position="801"/>
        <end position="852"/>
    </location>
</feature>
<sequence length="892" mass="96791">MYIEISSPEATSSMLDLPVCNACTAQLLRHARARTDLILLYQIEIKTNRPSPTQAVTLISTSAEKDQNQGAEKASMEKAKKSLELTHDESEAASRLTVTPHQAGAGPSFYEYYALRGIRVDRVEPGLVVCSFKVPPRLTDRSGRLANGAIANLVDEVGGAVVHVEGLPMNVSVDMSISFMSTPKLDDELEITSRVLGQRGGYSGTIVLMRNKATGEVIAEGRHSLFDSKKKKKNETGFEITRKQFGIPARSSDIFGVFNVLLRCSSLPEMREESLAPKLEDAKKYLEVTQDELEAVSRLVFPSDRLIYDNFVESGIRVDRVQPGFVVCTFKVPPRLTDRAGNLANGAIATLVDVVGASTVFVPHIPMTVSVDMSISYMAKAKLNDELEITSKRLGQRGRYYGTYVLLRNKASGEIIAEGNTNMGRAKRFLGLTQDESEAVSRLAVPEQAAGAGKSFYDAFAVAGIRVDRVEPGLVVCSFKVPPRLTDRSGNLANGAIANLVDLVGISLEFGEGLLSVSIDMSISYFSTAKINDELEITSKRIGRRGGYTGTVVVLRNKTTGEIIAEGRHSLLRSRNSNMEGAKRFLGLTPDESEAVSRLAVPERAAGAGKCFYDAFAVAGIRVDRVEPGLVVCSFKVPPRLTDRSGKLANGAIANLVDLVGISLEFGEGLGSVSTNISISYLSAAKIGRARDHLKKIRKKRRLYGNSDSFEKQSSRGDYRRRSTFVAPFKSTNMERAKMFLGLTPDESEAVSRLAVPERQAGEGKSFYDAFALAGMRVVRVEPGLVVCSFKVPPRLTDRSGNLANGAIANLVDVVGISLEYGEGLPMIVTIDMSISYLSTAKIDDELEITSKRLGKRGGYTGTVVVLRNKTTGEIIAEGRLSMFRALGSSKL</sequence>
<comment type="caution">
    <text evidence="21">The sequence shown here is derived from an EMBL/GenBank/DDBJ whole genome shotgun (WGS) entry which is preliminary data.</text>
</comment>
<keyword evidence="7" id="KW-0378">Hydrolase</keyword>
<organism evidence="21 22">
    <name type="scientific">Malus domestica</name>
    <name type="common">Apple</name>
    <name type="synonym">Pyrus malus</name>
    <dbReference type="NCBI Taxonomy" id="3750"/>
    <lineage>
        <taxon>Eukaryota</taxon>
        <taxon>Viridiplantae</taxon>
        <taxon>Streptophyta</taxon>
        <taxon>Embryophyta</taxon>
        <taxon>Tracheophyta</taxon>
        <taxon>Spermatophyta</taxon>
        <taxon>Magnoliopsida</taxon>
        <taxon>eudicotyledons</taxon>
        <taxon>Gunneridae</taxon>
        <taxon>Pentapetalae</taxon>
        <taxon>rosids</taxon>
        <taxon>fabids</taxon>
        <taxon>Rosales</taxon>
        <taxon>Rosaceae</taxon>
        <taxon>Amygdaloideae</taxon>
        <taxon>Maleae</taxon>
        <taxon>Malus</taxon>
    </lineage>
</organism>
<dbReference type="GO" id="GO:0005819">
    <property type="term" value="C:spindle"/>
    <property type="evidence" value="ECO:0007669"/>
    <property type="project" value="UniProtKB-SubCell"/>
</dbReference>
<evidence type="ECO:0000256" key="19">
    <source>
        <dbReference type="SAM" id="MobiDB-lite"/>
    </source>
</evidence>
<evidence type="ECO:0000256" key="15">
    <source>
        <dbReference type="ARBA" id="ARBA00064709"/>
    </source>
</evidence>
<comment type="function">
    <text evidence="14">Catalyzes the hydrolysis of acyl-CoAs into free fatty acids and coenzyme A (CoASH), regulating their respective intracellular levels. Has acyl-CoA thioesterase activity towards medium (C12) and long-chain (C18) fatty acyl-CoA substrates. Can also hydrolyze 3-hydroxyphenylacetyl-CoA and 3,4-dihydroxyphenylacetyl-CoA (in vitro). May play a role in controlling adaptive thermogenesis.</text>
</comment>
<evidence type="ECO:0000256" key="18">
    <source>
        <dbReference type="ARBA" id="ARBA00083956"/>
    </source>
</evidence>
<evidence type="ECO:0000256" key="11">
    <source>
        <dbReference type="ARBA" id="ARBA00023212"/>
    </source>
</evidence>
<gene>
    <name evidence="21" type="ORF">DVH24_033023</name>
</gene>
<evidence type="ECO:0000256" key="7">
    <source>
        <dbReference type="ARBA" id="ARBA00022801"/>
    </source>
</evidence>
<reference evidence="21 22" key="1">
    <citation type="submission" date="2018-10" db="EMBL/GenBank/DDBJ databases">
        <title>A high-quality apple genome assembly.</title>
        <authorList>
            <person name="Hu J."/>
        </authorList>
    </citation>
    <scope>NUCLEOTIDE SEQUENCE [LARGE SCALE GENOMIC DNA]</scope>
    <source>
        <strain evidence="22">cv. HFTH1</strain>
        <tissue evidence="21">Young leaf</tissue>
    </source>
</reference>
<feature type="region of interest" description="Disordered" evidence="19">
    <location>
        <begin position="62"/>
        <end position="84"/>
    </location>
</feature>
<keyword evidence="8" id="KW-0007">Acetylation</keyword>
<dbReference type="InterPro" id="IPR029069">
    <property type="entry name" value="HotDog_dom_sf"/>
</dbReference>
<dbReference type="AlphaFoldDB" id="A0A498INL3"/>
<comment type="subunit">
    <text evidence="15">Homotetramer. Interacts with PCTP.</text>
</comment>
<dbReference type="Gene3D" id="3.10.129.10">
    <property type="entry name" value="Hotdog Thioesterase"/>
    <property type="match status" value="5"/>
</dbReference>
<proteinExistence type="inferred from homology"/>
<dbReference type="EMBL" id="RDQH01000337">
    <property type="protein sequence ID" value="RXH84739.1"/>
    <property type="molecule type" value="Genomic_DNA"/>
</dbReference>
<dbReference type="Proteomes" id="UP000290289">
    <property type="component" value="Chromosome 11"/>
</dbReference>
<comment type="subcellular location">
    <subcellularLocation>
        <location evidence="3">Cytoplasm</location>
        <location evidence="3">Cytoskeleton</location>
        <location evidence="3">Spindle</location>
    </subcellularLocation>
    <subcellularLocation>
        <location evidence="4">Cytoplasm</location>
        <location evidence="4">Cytosol</location>
    </subcellularLocation>
    <subcellularLocation>
        <location evidence="2">Mitochondrion</location>
    </subcellularLocation>
    <subcellularLocation>
        <location evidence="1">Nucleus</location>
    </subcellularLocation>
</comment>
<dbReference type="CDD" id="cd03443">
    <property type="entry name" value="PaaI_thioesterase"/>
    <property type="match status" value="5"/>
</dbReference>
<keyword evidence="12" id="KW-0539">Nucleus</keyword>
<evidence type="ECO:0000256" key="3">
    <source>
        <dbReference type="ARBA" id="ARBA00004186"/>
    </source>
</evidence>
<dbReference type="GO" id="GO:0005829">
    <property type="term" value="C:cytosol"/>
    <property type="evidence" value="ECO:0007669"/>
    <property type="project" value="UniProtKB-SubCell"/>
</dbReference>
<keyword evidence="11" id="KW-0206">Cytoskeleton</keyword>
<dbReference type="PANTHER" id="PTHR21660">
    <property type="entry name" value="THIOESTERASE SUPERFAMILY MEMBER-RELATED"/>
    <property type="match status" value="1"/>
</dbReference>
<dbReference type="SUPFAM" id="SSF54637">
    <property type="entry name" value="Thioesterase/thiol ester dehydrase-isomerase"/>
    <property type="match status" value="5"/>
</dbReference>
<dbReference type="STRING" id="3750.A0A498INL3"/>
<evidence type="ECO:0000256" key="9">
    <source>
        <dbReference type="ARBA" id="ARBA00023098"/>
    </source>
</evidence>
<feature type="domain" description="Thioesterase" evidence="20">
    <location>
        <begin position="143"/>
        <end position="196"/>
    </location>
</feature>
<keyword evidence="6" id="KW-0963">Cytoplasm</keyword>
<dbReference type="GO" id="GO:0047617">
    <property type="term" value="F:fatty acyl-CoA hydrolase activity"/>
    <property type="evidence" value="ECO:0007669"/>
    <property type="project" value="InterPro"/>
</dbReference>
<evidence type="ECO:0000256" key="8">
    <source>
        <dbReference type="ARBA" id="ARBA00022990"/>
    </source>
</evidence>
<dbReference type="GO" id="GO:0005739">
    <property type="term" value="C:mitochondrion"/>
    <property type="evidence" value="ECO:0007669"/>
    <property type="project" value="UniProtKB-SubCell"/>
</dbReference>
<evidence type="ECO:0000313" key="22">
    <source>
        <dbReference type="Proteomes" id="UP000290289"/>
    </source>
</evidence>
<evidence type="ECO:0000313" key="21">
    <source>
        <dbReference type="EMBL" id="RXH84739.1"/>
    </source>
</evidence>
<name>A0A498INL3_MALDO</name>
<dbReference type="Pfam" id="PF03061">
    <property type="entry name" value="4HBT"/>
    <property type="match status" value="3"/>
</dbReference>
<dbReference type="FunFam" id="3.10.129.10:FF:000021">
    <property type="entry name" value="Acyl-coenzyme A thioesterase 13"/>
    <property type="match status" value="4"/>
</dbReference>
<dbReference type="PANTHER" id="PTHR21660:SF8">
    <property type="entry name" value="OS02G0521700 PROTEIN"/>
    <property type="match status" value="1"/>
</dbReference>